<dbReference type="InterPro" id="IPR036396">
    <property type="entry name" value="Cyt_P450_sf"/>
</dbReference>
<gene>
    <name evidence="8" type="ORF">BDV36DRAFT_303489</name>
</gene>
<dbReference type="PRINTS" id="PR01239">
    <property type="entry name" value="EP450IICYP52"/>
</dbReference>
<keyword evidence="6" id="KW-0408">Iron</keyword>
<evidence type="ECO:0000256" key="6">
    <source>
        <dbReference type="ARBA" id="ARBA00023004"/>
    </source>
</evidence>
<dbReference type="EMBL" id="ML735787">
    <property type="protein sequence ID" value="KAE8414381.1"/>
    <property type="molecule type" value="Genomic_DNA"/>
</dbReference>
<evidence type="ECO:0000313" key="8">
    <source>
        <dbReference type="EMBL" id="KAE8414381.1"/>
    </source>
</evidence>
<evidence type="ECO:0000256" key="2">
    <source>
        <dbReference type="ARBA" id="ARBA00010617"/>
    </source>
</evidence>
<dbReference type="InterPro" id="IPR001128">
    <property type="entry name" value="Cyt_P450"/>
</dbReference>
<evidence type="ECO:0000256" key="5">
    <source>
        <dbReference type="ARBA" id="ARBA00023002"/>
    </source>
</evidence>
<keyword evidence="3" id="KW-0349">Heme</keyword>
<dbReference type="PANTHER" id="PTHR24287:SF1">
    <property type="entry name" value="P450, PUTATIVE (EUROFUNG)-RELATED"/>
    <property type="match status" value="1"/>
</dbReference>
<dbReference type="PRINTS" id="PR00464">
    <property type="entry name" value="EP450II"/>
</dbReference>
<evidence type="ECO:0000256" key="3">
    <source>
        <dbReference type="ARBA" id="ARBA00022617"/>
    </source>
</evidence>
<dbReference type="Pfam" id="PF00067">
    <property type="entry name" value="p450"/>
    <property type="match status" value="1"/>
</dbReference>
<evidence type="ECO:0000256" key="7">
    <source>
        <dbReference type="ARBA" id="ARBA00023033"/>
    </source>
</evidence>
<comment type="similarity">
    <text evidence="2">Belongs to the cytochrome P450 family.</text>
</comment>
<accession>A0ABQ6WE15</accession>
<dbReference type="InterPro" id="IPR002402">
    <property type="entry name" value="Cyt_P450_E_grp-II"/>
</dbReference>
<evidence type="ECO:0000256" key="4">
    <source>
        <dbReference type="ARBA" id="ARBA00022723"/>
    </source>
</evidence>
<dbReference type="Proteomes" id="UP000325395">
    <property type="component" value="Unassembled WGS sequence"/>
</dbReference>
<evidence type="ECO:0000313" key="9">
    <source>
        <dbReference type="Proteomes" id="UP000325395"/>
    </source>
</evidence>
<dbReference type="SUPFAM" id="SSF48264">
    <property type="entry name" value="Cytochrome P450"/>
    <property type="match status" value="1"/>
</dbReference>
<proteinExistence type="inferred from homology"/>
<dbReference type="InterPro" id="IPR002974">
    <property type="entry name" value="Cyt_P450_E_CYP52_ascomycetes"/>
</dbReference>
<dbReference type="Gene3D" id="1.10.630.10">
    <property type="entry name" value="Cytochrome P450"/>
    <property type="match status" value="1"/>
</dbReference>
<dbReference type="InterPro" id="IPR047146">
    <property type="entry name" value="Cyt_P450_E_CYP52_fungi"/>
</dbReference>
<keyword evidence="7" id="KW-0503">Monooxygenase</keyword>
<keyword evidence="4" id="KW-0479">Metal-binding</keyword>
<evidence type="ECO:0000256" key="1">
    <source>
        <dbReference type="ARBA" id="ARBA00001971"/>
    </source>
</evidence>
<organism evidence="8 9">
    <name type="scientific">Aspergillus pseudocaelatus</name>
    <dbReference type="NCBI Taxonomy" id="1825620"/>
    <lineage>
        <taxon>Eukaryota</taxon>
        <taxon>Fungi</taxon>
        <taxon>Dikarya</taxon>
        <taxon>Ascomycota</taxon>
        <taxon>Pezizomycotina</taxon>
        <taxon>Eurotiomycetes</taxon>
        <taxon>Eurotiomycetidae</taxon>
        <taxon>Eurotiales</taxon>
        <taxon>Aspergillaceae</taxon>
        <taxon>Aspergillus</taxon>
        <taxon>Aspergillus subgen. Circumdati</taxon>
    </lineage>
</organism>
<protein>
    <submittedName>
        <fullName evidence="8">Cytochrome P450</fullName>
    </submittedName>
</protein>
<dbReference type="PANTHER" id="PTHR24287">
    <property type="entry name" value="P450, PUTATIVE (EUROFUNG)-RELATED"/>
    <property type="match status" value="1"/>
</dbReference>
<reference evidence="8 9" key="1">
    <citation type="submission" date="2019-04" db="EMBL/GenBank/DDBJ databases">
        <authorList>
            <consortium name="DOE Joint Genome Institute"/>
            <person name="Mondo S."/>
            <person name="Kjaerbolling I."/>
            <person name="Vesth T."/>
            <person name="Frisvad J.C."/>
            <person name="Nybo J.L."/>
            <person name="Theobald S."/>
            <person name="Kildgaard S."/>
            <person name="Isbrandt T."/>
            <person name="Kuo A."/>
            <person name="Sato A."/>
            <person name="Lyhne E.K."/>
            <person name="Kogle M.E."/>
            <person name="Wiebenga A."/>
            <person name="Kun R.S."/>
            <person name="Lubbers R.J."/>
            <person name="Makela M.R."/>
            <person name="Barry K."/>
            <person name="Chovatia M."/>
            <person name="Clum A."/>
            <person name="Daum C."/>
            <person name="Haridas S."/>
            <person name="He G."/>
            <person name="LaButti K."/>
            <person name="Lipzen A."/>
            <person name="Riley R."/>
            <person name="Salamov A."/>
            <person name="Simmons B.A."/>
            <person name="Magnuson J.K."/>
            <person name="Henrissat B."/>
            <person name="Mortensen U.H."/>
            <person name="Larsen T.O."/>
            <person name="Devries R.P."/>
            <person name="Grigoriev I.V."/>
            <person name="Machida M."/>
            <person name="Baker S.E."/>
            <person name="Andersen M.R."/>
            <person name="Cantor M.N."/>
            <person name="Hua S.X."/>
        </authorList>
    </citation>
    <scope>NUCLEOTIDE SEQUENCE [LARGE SCALE GENOMIC DNA]</scope>
    <source>
        <strain evidence="8 9">CBS 117616</strain>
    </source>
</reference>
<keyword evidence="9" id="KW-1185">Reference proteome</keyword>
<comment type="cofactor">
    <cofactor evidence="1">
        <name>heme</name>
        <dbReference type="ChEBI" id="CHEBI:30413"/>
    </cofactor>
</comment>
<keyword evidence="5" id="KW-0560">Oxidoreductase</keyword>
<sequence>MGMWYHSTVDPGKIKAILATQFNGFEMGLFRAHTLGALLGRGIFTSDGKQHHRALLRPQFTRSQISNLELEEVLVQHLLNRFQHGTDGSCMIPIDLAPLFFNLTLDSATEFLFGQNVESQLVGGPNATRVTDDAGNKAREGTNGRYWTSFGRAFDRANTISLKTVLIYLHFLYSPKSFAGDCKTVHQFADYFIQQALSEEQESSGNHDSKEEAFVFLRELAKTTKDPIVLRGQLLNILLAGRDTTAELLGWTFFLRARHPGYYSKLHKIIIETFGPYSEDALRLPPVVPENGRRATRNTKLPRGGGGVEVVYNVNIMHRRKDISGDDANEFRPQRWFALLQRYNKIGNLDPEAVTKHQYTLTTASVKVLVKFHEAAHA</sequence>
<name>A0ABQ6WE15_9EURO</name>